<gene>
    <name evidence="2" type="ORF">B0A55_06426</name>
</gene>
<feature type="region of interest" description="Disordered" evidence="1">
    <location>
        <begin position="527"/>
        <end position="586"/>
    </location>
</feature>
<keyword evidence="3" id="KW-1185">Reference proteome</keyword>
<reference evidence="2 3" key="1">
    <citation type="submission" date="2017-03" db="EMBL/GenBank/DDBJ databases">
        <title>Genomes of endolithic fungi from Antarctica.</title>
        <authorList>
            <person name="Coleine C."/>
            <person name="Masonjones S."/>
            <person name="Stajich J.E."/>
        </authorList>
    </citation>
    <scope>NUCLEOTIDE SEQUENCE [LARGE SCALE GENOMIC DNA]</scope>
    <source>
        <strain evidence="2 3">CCFEE 5184</strain>
    </source>
</reference>
<evidence type="ECO:0000313" key="2">
    <source>
        <dbReference type="EMBL" id="TKA72524.1"/>
    </source>
</evidence>
<feature type="compositionally biased region" description="Polar residues" evidence="1">
    <location>
        <begin position="17"/>
        <end position="32"/>
    </location>
</feature>
<feature type="compositionally biased region" description="Basic and acidic residues" evidence="1">
    <location>
        <begin position="191"/>
        <end position="209"/>
    </location>
</feature>
<comment type="caution">
    <text evidence="2">The sequence shown here is derived from an EMBL/GenBank/DDBJ whole genome shotgun (WGS) entry which is preliminary data.</text>
</comment>
<feature type="compositionally biased region" description="Acidic residues" evidence="1">
    <location>
        <begin position="530"/>
        <end position="545"/>
    </location>
</feature>
<dbReference type="Proteomes" id="UP000309340">
    <property type="component" value="Unassembled WGS sequence"/>
</dbReference>
<accession>A0A4U0X7M4</accession>
<feature type="region of interest" description="Disordered" evidence="1">
    <location>
        <begin position="612"/>
        <end position="645"/>
    </location>
</feature>
<feature type="region of interest" description="Disordered" evidence="1">
    <location>
        <begin position="1"/>
        <end position="34"/>
    </location>
</feature>
<feature type="compositionally biased region" description="Basic and acidic residues" evidence="1">
    <location>
        <begin position="1"/>
        <end position="13"/>
    </location>
</feature>
<dbReference type="AlphaFoldDB" id="A0A4U0X7M4"/>
<feature type="compositionally biased region" description="Polar residues" evidence="1">
    <location>
        <begin position="612"/>
        <end position="626"/>
    </location>
</feature>
<evidence type="ECO:0000313" key="3">
    <source>
        <dbReference type="Proteomes" id="UP000309340"/>
    </source>
</evidence>
<evidence type="ECO:0000256" key="1">
    <source>
        <dbReference type="SAM" id="MobiDB-lite"/>
    </source>
</evidence>
<dbReference type="OrthoDB" id="4161595at2759"/>
<name>A0A4U0X7M4_9PEZI</name>
<feature type="compositionally biased region" description="Basic and acidic residues" evidence="1">
    <location>
        <begin position="633"/>
        <end position="645"/>
    </location>
</feature>
<feature type="compositionally biased region" description="Low complexity" evidence="1">
    <location>
        <begin position="55"/>
        <end position="72"/>
    </location>
</feature>
<feature type="compositionally biased region" description="Acidic residues" evidence="1">
    <location>
        <begin position="557"/>
        <end position="585"/>
    </location>
</feature>
<feature type="compositionally biased region" description="Basic and acidic residues" evidence="1">
    <location>
        <begin position="97"/>
        <end position="115"/>
    </location>
</feature>
<organism evidence="2 3">
    <name type="scientific">Friedmanniomyces simplex</name>
    <dbReference type="NCBI Taxonomy" id="329884"/>
    <lineage>
        <taxon>Eukaryota</taxon>
        <taxon>Fungi</taxon>
        <taxon>Dikarya</taxon>
        <taxon>Ascomycota</taxon>
        <taxon>Pezizomycotina</taxon>
        <taxon>Dothideomycetes</taxon>
        <taxon>Dothideomycetidae</taxon>
        <taxon>Mycosphaerellales</taxon>
        <taxon>Teratosphaeriaceae</taxon>
        <taxon>Friedmanniomyces</taxon>
    </lineage>
</organism>
<feature type="compositionally biased region" description="Basic and acidic residues" evidence="1">
    <location>
        <begin position="224"/>
        <end position="236"/>
    </location>
</feature>
<proteinExistence type="predicted"/>
<protein>
    <submittedName>
        <fullName evidence="2">Uncharacterized protein</fullName>
    </submittedName>
</protein>
<dbReference type="STRING" id="329884.A0A4U0X7M4"/>
<sequence length="645" mass="71892">MSTSNEDTHEHIMEPASDTTSTTPNKDGTNQEAFRKYLAESFASTYIIENDQREAPASSATSATAPATSRPTLKLKHTRAPENERKATAAKKMRSTKKVEVAQSIEKDEPTSRRSDRIRKRPAPEEAAEEIESPLTKKSKKLKKSAMIDKGRGKARAYTSRAPRSHPSGLTSTLRKKGVYPTKHTPSSELATKHIKSEDEDTTSERTDPAGEPDQNQAESSKSAAEKGKRTGDKKPGPAIPVNFIGTYTGLGTSREKPANAILEKPWSCANRNCASGMTWLPRDSKSLGKGKNSEGFARKNVSQFFGRNKRETHTINVDVWHVYCRKDYQRLYYKAMSLPSAKFGWQMKNVKTQVLRLKLWRPDALFNVQFTKKMHAKATEWHRILRAYGGDEVAAQAEFDTHERWGIKEPMTKKKGNEAMVSAELGFSAKLYDHFNRVWCGNDCNYDRIDDVLQHIEEMYAAGLLLPMLPPIEFLMHDQAEGETVNDPTKNYARWLSICDGDGYIPLDAPEGEGEDYVKAEESDGFEIHDDDEDNDEDDNDEDITRDALIGAVVDAADDEDDEEDSMDVDVKEEEESDEADSDLEIIGTAGPVRAFTPFIQPPAKKPFKLTATNVGNGRPLSSTYGAAKGSGRADEKLKAPKQQ</sequence>
<dbReference type="EMBL" id="NAJQ01000305">
    <property type="protein sequence ID" value="TKA72524.1"/>
    <property type="molecule type" value="Genomic_DNA"/>
</dbReference>
<feature type="compositionally biased region" description="Polar residues" evidence="1">
    <location>
        <begin position="214"/>
        <end position="223"/>
    </location>
</feature>
<feature type="region of interest" description="Disordered" evidence="1">
    <location>
        <begin position="49"/>
        <end position="241"/>
    </location>
</feature>